<dbReference type="STRING" id="908615.SAMN05421540_107112"/>
<name>A0A1H4C9Y9_9FLAO</name>
<proteinExistence type="predicted"/>
<dbReference type="GO" id="GO:0006354">
    <property type="term" value="P:DNA-templated transcription elongation"/>
    <property type="evidence" value="ECO:0007669"/>
    <property type="project" value="TreeGrafter"/>
</dbReference>
<dbReference type="PIRSF" id="PIRSF006092">
    <property type="entry name" value="GreA_GreB"/>
    <property type="match status" value="1"/>
</dbReference>
<dbReference type="AlphaFoldDB" id="A0A1H4C9Y9"/>
<gene>
    <name evidence="3" type="ORF">SAMN05421540_107112</name>
</gene>
<dbReference type="GO" id="GO:0003677">
    <property type="term" value="F:DNA binding"/>
    <property type="evidence" value="ECO:0007669"/>
    <property type="project" value="InterPro"/>
</dbReference>
<dbReference type="GO" id="GO:0070063">
    <property type="term" value="F:RNA polymerase binding"/>
    <property type="evidence" value="ECO:0007669"/>
    <property type="project" value="InterPro"/>
</dbReference>
<sequence>MSRAFVKEGDQEEQPFIPPRADLPMNVPNYVTPNGLDELKNEKQELIESRQEVIDTQKDAEKRKSLALIEGKLQLLQERLNNAKPIDLKTQPTDKIKFGAHIELKLNGKSKQNFQIVGVDEADVMKGKIAFTSPLAKKLINKEEKDIVELNLKDRTQRFEVISFNYADK</sequence>
<dbReference type="Pfam" id="PF01272">
    <property type="entry name" value="GreA_GreB"/>
    <property type="match status" value="1"/>
</dbReference>
<evidence type="ECO:0000313" key="3">
    <source>
        <dbReference type="EMBL" id="SEA57194.1"/>
    </source>
</evidence>
<dbReference type="PANTHER" id="PTHR30437">
    <property type="entry name" value="TRANSCRIPTION ELONGATION FACTOR GREA"/>
    <property type="match status" value="1"/>
</dbReference>
<keyword evidence="3" id="KW-0648">Protein biosynthesis</keyword>
<dbReference type="EMBL" id="FNQF01000007">
    <property type="protein sequence ID" value="SEA57194.1"/>
    <property type="molecule type" value="Genomic_DNA"/>
</dbReference>
<keyword evidence="3" id="KW-0251">Elongation factor</keyword>
<dbReference type="Proteomes" id="UP000198820">
    <property type="component" value="Unassembled WGS sequence"/>
</dbReference>
<feature type="domain" description="Transcription elongation factor GreA/GreB C-terminal" evidence="2">
    <location>
        <begin position="91"/>
        <end position="166"/>
    </location>
</feature>
<organism evidence="3 4">
    <name type="scientific">Psychroflexus halocasei</name>
    <dbReference type="NCBI Taxonomy" id="908615"/>
    <lineage>
        <taxon>Bacteria</taxon>
        <taxon>Pseudomonadati</taxon>
        <taxon>Bacteroidota</taxon>
        <taxon>Flavobacteriia</taxon>
        <taxon>Flavobacteriales</taxon>
        <taxon>Flavobacteriaceae</taxon>
        <taxon>Psychroflexus</taxon>
    </lineage>
</organism>
<evidence type="ECO:0000259" key="2">
    <source>
        <dbReference type="Pfam" id="PF01272"/>
    </source>
</evidence>
<protein>
    <submittedName>
        <fullName evidence="3">Transcription elongation factor GreB</fullName>
    </submittedName>
</protein>
<evidence type="ECO:0000256" key="1">
    <source>
        <dbReference type="SAM" id="MobiDB-lite"/>
    </source>
</evidence>
<reference evidence="3 4" key="1">
    <citation type="submission" date="2016-10" db="EMBL/GenBank/DDBJ databases">
        <authorList>
            <person name="de Groot N.N."/>
        </authorList>
    </citation>
    <scope>NUCLEOTIDE SEQUENCE [LARGE SCALE GENOMIC DNA]</scope>
    <source>
        <strain evidence="3 4">DSM 23581</strain>
    </source>
</reference>
<dbReference type="GO" id="GO:0003746">
    <property type="term" value="F:translation elongation factor activity"/>
    <property type="evidence" value="ECO:0007669"/>
    <property type="project" value="UniProtKB-KW"/>
</dbReference>
<dbReference type="InterPro" id="IPR036953">
    <property type="entry name" value="GreA/GreB_C_sf"/>
</dbReference>
<accession>A0A1H4C9Y9</accession>
<dbReference type="SUPFAM" id="SSF46557">
    <property type="entry name" value="GreA transcript cleavage protein, N-terminal domain"/>
    <property type="match status" value="1"/>
</dbReference>
<dbReference type="InterPro" id="IPR036805">
    <property type="entry name" value="Tscrpt_elong_fac_GreA/B_N_sf"/>
</dbReference>
<feature type="region of interest" description="Disordered" evidence="1">
    <location>
        <begin position="1"/>
        <end position="27"/>
    </location>
</feature>
<dbReference type="InterPro" id="IPR023459">
    <property type="entry name" value="Tscrpt_elong_fac_GreA/B_fam"/>
</dbReference>
<dbReference type="RefSeq" id="WP_093244472.1">
    <property type="nucleotide sequence ID" value="NZ_FNQF01000007.1"/>
</dbReference>
<dbReference type="GO" id="GO:0032784">
    <property type="term" value="P:regulation of DNA-templated transcription elongation"/>
    <property type="evidence" value="ECO:0007669"/>
    <property type="project" value="InterPro"/>
</dbReference>
<dbReference type="SUPFAM" id="SSF54534">
    <property type="entry name" value="FKBP-like"/>
    <property type="match status" value="1"/>
</dbReference>
<dbReference type="PANTHER" id="PTHR30437:SF4">
    <property type="entry name" value="TRANSCRIPTION ELONGATION FACTOR GREA"/>
    <property type="match status" value="1"/>
</dbReference>
<keyword evidence="4" id="KW-1185">Reference proteome</keyword>
<evidence type="ECO:0000313" key="4">
    <source>
        <dbReference type="Proteomes" id="UP000198820"/>
    </source>
</evidence>
<dbReference type="Gene3D" id="3.10.50.30">
    <property type="entry name" value="Transcription elongation factor, GreA/GreB, C-terminal domain"/>
    <property type="match status" value="1"/>
</dbReference>
<dbReference type="InterPro" id="IPR001437">
    <property type="entry name" value="Tscrpt_elong_fac_GreA/B_C"/>
</dbReference>